<evidence type="ECO:0000313" key="4">
    <source>
        <dbReference type="Proteomes" id="UP000215086"/>
    </source>
</evidence>
<evidence type="ECO:0000259" key="2">
    <source>
        <dbReference type="Pfam" id="PF13400"/>
    </source>
</evidence>
<dbReference type="AlphaFoldDB" id="A0A286RD14"/>
<feature type="transmembrane region" description="Helical" evidence="1">
    <location>
        <begin position="21"/>
        <end position="41"/>
    </location>
</feature>
<gene>
    <name evidence="3" type="ORF">THTE_1252</name>
</gene>
<keyword evidence="4" id="KW-1185">Reference proteome</keyword>
<keyword evidence="1" id="KW-0812">Transmembrane</keyword>
<evidence type="ECO:0000313" key="3">
    <source>
        <dbReference type="EMBL" id="ASV73854.1"/>
    </source>
</evidence>
<dbReference type="RefSeq" id="WP_095414337.1">
    <property type="nucleotide sequence ID" value="NZ_CP018477.1"/>
</dbReference>
<organism evidence="3 4">
    <name type="scientific">Thermogutta terrifontis</name>
    <dbReference type="NCBI Taxonomy" id="1331910"/>
    <lineage>
        <taxon>Bacteria</taxon>
        <taxon>Pseudomonadati</taxon>
        <taxon>Planctomycetota</taxon>
        <taxon>Planctomycetia</taxon>
        <taxon>Pirellulales</taxon>
        <taxon>Thermoguttaceae</taxon>
        <taxon>Thermogutta</taxon>
    </lineage>
</organism>
<keyword evidence="1" id="KW-1133">Transmembrane helix</keyword>
<dbReference type="Proteomes" id="UP000215086">
    <property type="component" value="Chromosome"/>
</dbReference>
<dbReference type="InterPro" id="IPR028087">
    <property type="entry name" value="Tad_N"/>
</dbReference>
<dbReference type="KEGG" id="ttf:THTE_1252"/>
<reference evidence="3 4" key="1">
    <citation type="journal article" name="Front. Microbiol.">
        <title>Sugar Metabolism of the First Thermophilic Planctomycete Thermogutta terrifontis: Comparative Genomic and Transcriptomic Approaches.</title>
        <authorList>
            <person name="Elcheninov A.G."/>
            <person name="Menzel P."/>
            <person name="Gudbergsdottir S.R."/>
            <person name="Slesarev A.I."/>
            <person name="Kadnikov V.V."/>
            <person name="Krogh A."/>
            <person name="Bonch-Osmolovskaya E.A."/>
            <person name="Peng X."/>
            <person name="Kublanov I.V."/>
        </authorList>
    </citation>
    <scope>NUCLEOTIDE SEQUENCE [LARGE SCALE GENOMIC DNA]</scope>
    <source>
        <strain evidence="3 4">R1</strain>
    </source>
</reference>
<feature type="domain" description="Putative Flp pilus-assembly TadG-like N-terminal" evidence="2">
    <location>
        <begin position="17"/>
        <end position="62"/>
    </location>
</feature>
<dbReference type="Pfam" id="PF13400">
    <property type="entry name" value="Tad"/>
    <property type="match status" value="1"/>
</dbReference>
<proteinExistence type="predicted"/>
<sequence>MRVIAERLRRIPSDDSGAMSVVAVFAVLLLTILLGMVMNVGRAVDHKVRLQNAADAVAYAGGVVIARGMNALAFSNHLLCDVFALTAFMREARDRNAEQFVPAILETWNQEAPVFAQSNFPKFVPLATAIPAKTPLEQALVTAYSEWAAAASQQILPTLEFILSQELIPEYERAVVAAFPDIAQQAAMEVARRNGRPDFGRGEMLGVLWRTNVTPVGGAGELYERTLPVVDPVMDQYPNQADYFNTARNQRQRLARHYLDMWNDRAMLFFDREAKMSQFSRLWRNFTCGQLERLLAEYPASNLPFVIRTPGDEIVDPNAHLDQYFTFVGVAYWRPMRSLLPGLFGHPLSSDTIAFAQVRVFVPRPRLVWEYFVPGRDTDPLGGVPGDFAELPVEDTPSPGEEGNVAGTWQVVREDVPTHWDLLNQHWTCTLQPATVWSLPAILQTRPPLPEFAGWNVRLPSLPGWTAADIQRISPH</sequence>
<evidence type="ECO:0000256" key="1">
    <source>
        <dbReference type="SAM" id="Phobius"/>
    </source>
</evidence>
<dbReference type="OrthoDB" id="266336at2"/>
<name>A0A286RD14_9BACT</name>
<protein>
    <recommendedName>
        <fullName evidence="2">Putative Flp pilus-assembly TadG-like N-terminal domain-containing protein</fullName>
    </recommendedName>
</protein>
<dbReference type="EMBL" id="CP018477">
    <property type="protein sequence ID" value="ASV73854.1"/>
    <property type="molecule type" value="Genomic_DNA"/>
</dbReference>
<keyword evidence="1" id="KW-0472">Membrane</keyword>
<accession>A0A286RD14</accession>